<dbReference type="PANTHER" id="PTHR42960">
    <property type="entry name" value="YCF46 PROTEIN"/>
    <property type="match status" value="1"/>
</dbReference>
<dbReference type="EMBL" id="FOWX01000053">
    <property type="protein sequence ID" value="SFQ28670.1"/>
    <property type="molecule type" value="Genomic_DNA"/>
</dbReference>
<evidence type="ECO:0008006" key="5">
    <source>
        <dbReference type="Google" id="ProtNLM"/>
    </source>
</evidence>
<accession>A0A1I5X9M4</accession>
<keyword evidence="2" id="KW-0067">ATP-binding</keyword>
<protein>
    <recommendedName>
        <fullName evidence="5">ATPase</fullName>
    </recommendedName>
</protein>
<dbReference type="PANTHER" id="PTHR42960:SF1">
    <property type="entry name" value="YCF46 PROTEIN"/>
    <property type="match status" value="1"/>
</dbReference>
<evidence type="ECO:0000313" key="3">
    <source>
        <dbReference type="EMBL" id="SFQ28670.1"/>
    </source>
</evidence>
<evidence type="ECO:0000313" key="4">
    <source>
        <dbReference type="Proteomes" id="UP000198784"/>
    </source>
</evidence>
<dbReference type="GO" id="GO:0005524">
    <property type="term" value="F:ATP binding"/>
    <property type="evidence" value="ECO:0007669"/>
    <property type="project" value="UniProtKB-KW"/>
</dbReference>
<keyword evidence="1" id="KW-0547">Nucleotide-binding</keyword>
<proteinExistence type="predicted"/>
<gene>
    <name evidence="3" type="ORF">SAMN05216190_15310</name>
</gene>
<dbReference type="InterPro" id="IPR052381">
    <property type="entry name" value="AAA_domain_protein"/>
</dbReference>
<reference evidence="4" key="1">
    <citation type="submission" date="2016-10" db="EMBL/GenBank/DDBJ databases">
        <authorList>
            <person name="Varghese N."/>
            <person name="Submissions S."/>
        </authorList>
    </citation>
    <scope>NUCLEOTIDE SEQUENCE [LARGE SCALE GENOMIC DNA]</scope>
    <source>
        <strain evidence="4">DSM 17834</strain>
    </source>
</reference>
<dbReference type="STRING" id="289003.SAMN05216190_15310"/>
<dbReference type="AlphaFoldDB" id="A0A1I5X9M4"/>
<organism evidence="3 4">
    <name type="scientific">Pseudomonas borbori</name>
    <dbReference type="NCBI Taxonomy" id="289003"/>
    <lineage>
        <taxon>Bacteria</taxon>
        <taxon>Pseudomonadati</taxon>
        <taxon>Pseudomonadota</taxon>
        <taxon>Gammaproteobacteria</taxon>
        <taxon>Pseudomonadales</taxon>
        <taxon>Pseudomonadaceae</taxon>
        <taxon>Pseudomonas</taxon>
    </lineage>
</organism>
<evidence type="ECO:0000256" key="2">
    <source>
        <dbReference type="ARBA" id="ARBA00022840"/>
    </source>
</evidence>
<dbReference type="Proteomes" id="UP000198784">
    <property type="component" value="Unassembled WGS sequence"/>
</dbReference>
<evidence type="ECO:0000256" key="1">
    <source>
        <dbReference type="ARBA" id="ARBA00022741"/>
    </source>
</evidence>
<name>A0A1I5X9M4_9PSED</name>
<keyword evidence="4" id="KW-1185">Reference proteome</keyword>
<sequence length="146" mass="16171">MKNDIHDLGLVLDSRVKLILIESWDEPRVLETLTGLAVKRGLGLHTWSVTEGLQRLGFGVEQSDEAASQEPEAALRLIKADPQANLYVLCDLHPFLADDPRLVRLLKEIAMRDTPQAPTLVLVSHACKLPAEVQRFAARFSLALPS</sequence>